<accession>A0AAV5CWT4</accession>
<organism evidence="2 3">
    <name type="scientific">Eleusine coracana subsp. coracana</name>
    <dbReference type="NCBI Taxonomy" id="191504"/>
    <lineage>
        <taxon>Eukaryota</taxon>
        <taxon>Viridiplantae</taxon>
        <taxon>Streptophyta</taxon>
        <taxon>Embryophyta</taxon>
        <taxon>Tracheophyta</taxon>
        <taxon>Spermatophyta</taxon>
        <taxon>Magnoliopsida</taxon>
        <taxon>Liliopsida</taxon>
        <taxon>Poales</taxon>
        <taxon>Poaceae</taxon>
        <taxon>PACMAD clade</taxon>
        <taxon>Chloridoideae</taxon>
        <taxon>Cynodonteae</taxon>
        <taxon>Eleusininae</taxon>
        <taxon>Eleusine</taxon>
    </lineage>
</organism>
<dbReference type="AlphaFoldDB" id="A0AAV5CWT4"/>
<dbReference type="PANTHER" id="PTHR33086:SF62">
    <property type="entry name" value="OS01G0182100 PROTEIN"/>
    <property type="match status" value="1"/>
</dbReference>
<proteinExistence type="predicted"/>
<name>A0AAV5CWT4_ELECO</name>
<gene>
    <name evidence="2" type="primary">ga19813</name>
    <name evidence="2" type="ORF">PR202_ga19813</name>
</gene>
<dbReference type="Proteomes" id="UP001054889">
    <property type="component" value="Unassembled WGS sequence"/>
</dbReference>
<evidence type="ECO:0000259" key="1">
    <source>
        <dbReference type="Pfam" id="PF07762"/>
    </source>
</evidence>
<evidence type="ECO:0000313" key="3">
    <source>
        <dbReference type="Proteomes" id="UP001054889"/>
    </source>
</evidence>
<sequence length="367" mass="40806">MAANLQAMKPDPQALEPPEINHLSMVQETVVGLLGGSISCTDKALVVLYAGSSSTGCYLVYDASDSSLNAIPQLPDSRTVRGLGIGAAILSLSNGSYVIAELAGARSKFPDAELFLWWSPSHSQNQAAGQWIRRAVRLPPDVFSPGYFFRIDMAFTYADSNVCWVDLLKGVLLCNLTEESSPEPSFTYVPLPTGCSIEFDRRRRPRSQLTRAMGCCNGSIKFVALVGSRESCTGEDMVLTTWTLSPDLKEWKEGTRQRVRDLWDSESFVDRGLPRVTPSSPVVSIDEADVVYVVLNEIDRVDAVDKFGVRGVNMVHKEPLKCHNFDMDEFAHYELMFDVHATYSFLLGRIRSKERAWSKRKADKTCK</sequence>
<evidence type="ECO:0000313" key="2">
    <source>
        <dbReference type="EMBL" id="GJN02460.1"/>
    </source>
</evidence>
<dbReference type="EMBL" id="BQKI01000009">
    <property type="protein sequence ID" value="GJN02460.1"/>
    <property type="molecule type" value="Genomic_DNA"/>
</dbReference>
<reference evidence="2" key="1">
    <citation type="journal article" date="2018" name="DNA Res.">
        <title>Multiple hybrid de novo genome assembly of finger millet, an orphan allotetraploid crop.</title>
        <authorList>
            <person name="Hatakeyama M."/>
            <person name="Aluri S."/>
            <person name="Balachadran M.T."/>
            <person name="Sivarajan S.R."/>
            <person name="Patrignani A."/>
            <person name="Gruter S."/>
            <person name="Poveda L."/>
            <person name="Shimizu-Inatsugi R."/>
            <person name="Baeten J."/>
            <person name="Francoijs K.J."/>
            <person name="Nataraja K.N."/>
            <person name="Reddy Y.A.N."/>
            <person name="Phadnis S."/>
            <person name="Ravikumar R.L."/>
            <person name="Schlapbach R."/>
            <person name="Sreeman S.M."/>
            <person name="Shimizu K.K."/>
        </authorList>
    </citation>
    <scope>NUCLEOTIDE SEQUENCE</scope>
</reference>
<keyword evidence="3" id="KW-1185">Reference proteome</keyword>
<feature type="domain" description="DUF1618" evidence="1">
    <location>
        <begin position="164"/>
        <end position="292"/>
    </location>
</feature>
<reference evidence="2" key="2">
    <citation type="submission" date="2021-12" db="EMBL/GenBank/DDBJ databases">
        <title>Resequencing data analysis of finger millet.</title>
        <authorList>
            <person name="Hatakeyama M."/>
            <person name="Aluri S."/>
            <person name="Balachadran M.T."/>
            <person name="Sivarajan S.R."/>
            <person name="Poveda L."/>
            <person name="Shimizu-Inatsugi R."/>
            <person name="Schlapbach R."/>
            <person name="Sreeman S.M."/>
            <person name="Shimizu K.K."/>
        </authorList>
    </citation>
    <scope>NUCLEOTIDE SEQUENCE</scope>
</reference>
<comment type="caution">
    <text evidence="2">The sequence shown here is derived from an EMBL/GenBank/DDBJ whole genome shotgun (WGS) entry which is preliminary data.</text>
</comment>
<dbReference type="InterPro" id="IPR011676">
    <property type="entry name" value="DUF1618"/>
</dbReference>
<protein>
    <recommendedName>
        <fullName evidence="1">DUF1618 domain-containing protein</fullName>
    </recommendedName>
</protein>
<dbReference type="PANTHER" id="PTHR33086">
    <property type="entry name" value="OS05G0468200 PROTEIN-RELATED"/>
    <property type="match status" value="1"/>
</dbReference>
<dbReference type="Pfam" id="PF07762">
    <property type="entry name" value="DUF1618"/>
    <property type="match status" value="1"/>
</dbReference>